<dbReference type="AlphaFoldDB" id="A0A1M7BRZ0"/>
<dbReference type="Proteomes" id="UP000198940">
    <property type="component" value="Unassembled WGS sequence"/>
</dbReference>
<evidence type="ECO:0000313" key="3">
    <source>
        <dbReference type="EMBL" id="SHL57707.1"/>
    </source>
</evidence>
<dbReference type="EMBL" id="FOKU01000012">
    <property type="protein sequence ID" value="SFC48813.1"/>
    <property type="molecule type" value="Genomic_DNA"/>
</dbReference>
<gene>
    <name evidence="2" type="ORF">SAMN04487891_11235</name>
    <name evidence="3" type="ORF">SAMN05216293_3780</name>
</gene>
<evidence type="ECO:0000313" key="4">
    <source>
        <dbReference type="Proteomes" id="UP000184031"/>
    </source>
</evidence>
<dbReference type="Proteomes" id="UP000184031">
    <property type="component" value="Unassembled WGS sequence"/>
</dbReference>
<evidence type="ECO:0000256" key="1">
    <source>
        <dbReference type="SAM" id="Phobius"/>
    </source>
</evidence>
<keyword evidence="1" id="KW-0472">Membrane</keyword>
<feature type="transmembrane region" description="Helical" evidence="1">
    <location>
        <begin position="12"/>
        <end position="33"/>
    </location>
</feature>
<reference evidence="3 4" key="1">
    <citation type="submission" date="2016-11" db="EMBL/GenBank/DDBJ databases">
        <authorList>
            <person name="Varghese N."/>
            <person name="Submissions S."/>
        </authorList>
    </citation>
    <scope>NUCLEOTIDE SEQUENCE [LARGE SCALE GENOMIC DNA]</scope>
    <source>
        <strain evidence="3 4">CGMCC 1.12174</strain>
        <strain evidence="2 5">DSM 26351</strain>
    </source>
</reference>
<evidence type="ECO:0000313" key="5">
    <source>
        <dbReference type="Proteomes" id="UP000198940"/>
    </source>
</evidence>
<keyword evidence="1" id="KW-0812">Transmembrane</keyword>
<evidence type="ECO:0000313" key="2">
    <source>
        <dbReference type="EMBL" id="SFC48813.1"/>
    </source>
</evidence>
<dbReference type="STRING" id="1055723.SAMN05216293_3780"/>
<accession>A0A1M7BRZ0</accession>
<name>A0A1M7BRZ0_9FLAO</name>
<sequence length="86" mass="9823">MVSIRKLLSRKFNIVCLNWAGLLARFMLLYLPIRFTDSGIEENNIPSGCLYLGTNLQLREQLRICTGFPFNRTGKTPCTNLNSARK</sequence>
<dbReference type="EMBL" id="FRAT01000012">
    <property type="protein sequence ID" value="SHL57707.1"/>
    <property type="molecule type" value="Genomic_DNA"/>
</dbReference>
<keyword evidence="1" id="KW-1133">Transmembrane helix</keyword>
<keyword evidence="5" id="KW-1185">Reference proteome</keyword>
<comment type="caution">
    <text evidence="3">The sequence shown here is derived from an EMBL/GenBank/DDBJ whole genome shotgun (WGS) entry which is preliminary data.</text>
</comment>
<protein>
    <submittedName>
        <fullName evidence="3">Uncharacterized protein</fullName>
    </submittedName>
</protein>
<proteinExistence type="predicted"/>
<organism evidence="3 4">
    <name type="scientific">Flagellimonas taeanensis</name>
    <dbReference type="NCBI Taxonomy" id="1005926"/>
    <lineage>
        <taxon>Bacteria</taxon>
        <taxon>Pseudomonadati</taxon>
        <taxon>Bacteroidota</taxon>
        <taxon>Flavobacteriia</taxon>
        <taxon>Flavobacteriales</taxon>
        <taxon>Flavobacteriaceae</taxon>
        <taxon>Flagellimonas</taxon>
    </lineage>
</organism>